<evidence type="ECO:0000313" key="4">
    <source>
        <dbReference type="Proteomes" id="UP000292136"/>
    </source>
</evidence>
<feature type="transmembrane region" description="Helical" evidence="1">
    <location>
        <begin position="262"/>
        <end position="281"/>
    </location>
</feature>
<dbReference type="InterPro" id="IPR029787">
    <property type="entry name" value="Nucleotide_cyclase"/>
</dbReference>
<protein>
    <submittedName>
        <fullName evidence="3">Diguanylate cyclase (GGDEF)-like protein</fullName>
    </submittedName>
</protein>
<dbReference type="InterPro" id="IPR011622">
    <property type="entry name" value="7TMR_DISM_rcpt_extracell_dom2"/>
</dbReference>
<comment type="caution">
    <text evidence="3">The sequence shown here is derived from an EMBL/GenBank/DDBJ whole genome shotgun (WGS) entry which is preliminary data.</text>
</comment>
<dbReference type="Proteomes" id="UP000292136">
    <property type="component" value="Unassembled WGS sequence"/>
</dbReference>
<dbReference type="InterPro" id="IPR000160">
    <property type="entry name" value="GGDEF_dom"/>
</dbReference>
<dbReference type="InterPro" id="IPR052163">
    <property type="entry name" value="DGC-Regulatory_Protein"/>
</dbReference>
<feature type="transmembrane region" description="Helical" evidence="1">
    <location>
        <begin position="199"/>
        <end position="218"/>
    </location>
</feature>
<organism evidence="3 4">
    <name type="scientific">Azospira oryzae</name>
    <dbReference type="NCBI Taxonomy" id="146939"/>
    <lineage>
        <taxon>Bacteria</taxon>
        <taxon>Pseudomonadati</taxon>
        <taxon>Pseudomonadota</taxon>
        <taxon>Betaproteobacteria</taxon>
        <taxon>Rhodocyclales</taxon>
        <taxon>Rhodocyclaceae</taxon>
        <taxon>Azospira</taxon>
    </lineage>
</organism>
<proteinExistence type="predicted"/>
<dbReference type="InterPro" id="IPR011623">
    <property type="entry name" value="7TMR_DISM_rcpt_extracell_dom1"/>
</dbReference>
<dbReference type="Pfam" id="PF00990">
    <property type="entry name" value="GGDEF"/>
    <property type="match status" value="1"/>
</dbReference>
<sequence>MFHSPSAPRDRPALLWQALLFFLLLLPAAVRAHPLVLDQDDGSFALVPHVEVLEDPGGKLDLAAVRQAAAAGRFAPAHALGELNFGYSSSAFWLRIPLESRLQRSSPWLLEIAFPSLDRVELFLPRADGRVDHQLTGDRLPFAERPYPNRNLVLPLELGPGESLALYLRVESEGSLTLPLTLWTPDAFRLHNQDAYAGFSLYYGMLLALGLYNLLLFFALRERIYLVYVAFAVSMAVGQLSLNGLGNEYIWPAFPAWGNVALPSGFAATGFFGAIFTRLFLNTRHSNPRADKLILALAAGFAVAALGPALLPYRWAAILTSLLGAAFSAVAVAVGVHAQLRRHPGARYFLLAWSLLLVGVGMMALRNLGWLPTTLFTSYGMQIGSALEMLLLSFALADRIQAERLARELAQGEALHSKQDLVNALRSNEQLLEARVAERTRDLAAANDRLLANEQQLQRMARHDPLTGLANRLLLDDRISHGLAVGRRNGTRLALLLIDLDGFKPINDEHGHAVGDQLLVVLADRLQRSVRAVDTVARLGGDEFVLVLEDLAAVEDGRQVAAKVVAEMSRPVVLEGRELLVSASAGLAFYPEDGEDAQTLLRRADEAMYEAKRAGRNTFRQVGQ</sequence>
<feature type="transmembrane region" description="Helical" evidence="1">
    <location>
        <begin position="317"/>
        <end position="336"/>
    </location>
</feature>
<dbReference type="Gene3D" id="3.30.70.270">
    <property type="match status" value="1"/>
</dbReference>
<evidence type="ECO:0000313" key="3">
    <source>
        <dbReference type="EMBL" id="RZT76733.1"/>
    </source>
</evidence>
<dbReference type="SUPFAM" id="SSF55073">
    <property type="entry name" value="Nucleotide cyclase"/>
    <property type="match status" value="1"/>
</dbReference>
<dbReference type="CDD" id="cd01949">
    <property type="entry name" value="GGDEF"/>
    <property type="match status" value="1"/>
</dbReference>
<name>A0ABY0IND0_9RHOO</name>
<keyword evidence="1" id="KW-0472">Membrane</keyword>
<accession>A0ABY0IND0</accession>
<feature type="transmembrane region" description="Helical" evidence="1">
    <location>
        <begin position="293"/>
        <end position="311"/>
    </location>
</feature>
<dbReference type="Pfam" id="PF07696">
    <property type="entry name" value="7TMR-DISMED2"/>
    <property type="match status" value="1"/>
</dbReference>
<dbReference type="SMART" id="SM00267">
    <property type="entry name" value="GGDEF"/>
    <property type="match status" value="1"/>
</dbReference>
<dbReference type="Gene3D" id="2.60.40.2380">
    <property type="match status" value="1"/>
</dbReference>
<evidence type="ECO:0000259" key="2">
    <source>
        <dbReference type="PROSITE" id="PS50887"/>
    </source>
</evidence>
<evidence type="ECO:0000256" key="1">
    <source>
        <dbReference type="SAM" id="Phobius"/>
    </source>
</evidence>
<gene>
    <name evidence="3" type="ORF">EV678_2616</name>
</gene>
<feature type="transmembrane region" description="Helical" evidence="1">
    <location>
        <begin position="377"/>
        <end position="397"/>
    </location>
</feature>
<dbReference type="PANTHER" id="PTHR46663:SF2">
    <property type="entry name" value="GGDEF DOMAIN-CONTAINING PROTEIN"/>
    <property type="match status" value="1"/>
</dbReference>
<keyword evidence="4" id="KW-1185">Reference proteome</keyword>
<dbReference type="Pfam" id="PF07695">
    <property type="entry name" value="7TMR-DISM_7TM"/>
    <property type="match status" value="1"/>
</dbReference>
<feature type="domain" description="GGDEF" evidence="2">
    <location>
        <begin position="491"/>
        <end position="624"/>
    </location>
</feature>
<keyword evidence="1" id="KW-1133">Transmembrane helix</keyword>
<dbReference type="EMBL" id="SHKM01000002">
    <property type="protein sequence ID" value="RZT76733.1"/>
    <property type="molecule type" value="Genomic_DNA"/>
</dbReference>
<keyword evidence="1" id="KW-0812">Transmembrane</keyword>
<dbReference type="PANTHER" id="PTHR46663">
    <property type="entry name" value="DIGUANYLATE CYCLASE DGCT-RELATED"/>
    <property type="match status" value="1"/>
</dbReference>
<dbReference type="InterPro" id="IPR043128">
    <property type="entry name" value="Rev_trsase/Diguanyl_cyclase"/>
</dbReference>
<feature type="transmembrane region" description="Helical" evidence="1">
    <location>
        <begin position="225"/>
        <end position="242"/>
    </location>
</feature>
<dbReference type="RefSeq" id="WP_130459819.1">
    <property type="nucleotide sequence ID" value="NZ_SHKM01000002.1"/>
</dbReference>
<dbReference type="NCBIfam" id="TIGR00254">
    <property type="entry name" value="GGDEF"/>
    <property type="match status" value="1"/>
</dbReference>
<reference evidence="3 4" key="1">
    <citation type="submission" date="2019-02" db="EMBL/GenBank/DDBJ databases">
        <title>Genomic Encyclopedia of Type Strains, Phase IV (KMG-IV): sequencing the most valuable type-strain genomes for metagenomic binning, comparative biology and taxonomic classification.</title>
        <authorList>
            <person name="Goeker M."/>
        </authorList>
    </citation>
    <scope>NUCLEOTIDE SEQUENCE [LARGE SCALE GENOMIC DNA]</scope>
    <source>
        <strain evidence="3 4">DSM 21223</strain>
    </source>
</reference>
<dbReference type="PROSITE" id="PS50887">
    <property type="entry name" value="GGDEF"/>
    <property type="match status" value="1"/>
</dbReference>
<feature type="transmembrane region" description="Helical" evidence="1">
    <location>
        <begin position="348"/>
        <end position="365"/>
    </location>
</feature>